<evidence type="ECO:0000256" key="2">
    <source>
        <dbReference type="SAM" id="Phobius"/>
    </source>
</evidence>
<dbReference type="KEGG" id="xdi:EZH22_18675"/>
<dbReference type="AlphaFoldDB" id="A0A974SHI3"/>
<name>A0A974SHI3_9HYPH</name>
<gene>
    <name evidence="3" type="ORF">EZH22_18675</name>
</gene>
<reference evidence="3 4" key="1">
    <citation type="submission" date="2020-10" db="EMBL/GenBank/DDBJ databases">
        <title>Degradation of 1,4-Dioxane by Xanthobacter sp. YN2, via a Novel Group-2 Soluble Di-Iron Monooxygenase.</title>
        <authorList>
            <person name="Ma F."/>
            <person name="Wang Y."/>
            <person name="Yang J."/>
            <person name="Guo H."/>
            <person name="Su D."/>
            <person name="Yu L."/>
        </authorList>
    </citation>
    <scope>NUCLEOTIDE SEQUENCE [LARGE SCALE GENOMIC DNA]</scope>
    <source>
        <strain evidence="3 4">YN2</strain>
    </source>
</reference>
<proteinExistence type="predicted"/>
<evidence type="ECO:0000313" key="3">
    <source>
        <dbReference type="EMBL" id="QRG05139.1"/>
    </source>
</evidence>
<sequence length="162" mass="17734">MRRHGPPMIPDPDTSDSPGAANGGLAPRGSERDRLVSARWVRAAIYRRLLFAAGIVFLVVGAIGMVVPMLPGTVFLILAAWCFARSSPRFEAWLLNHRYLGPSVVRWQQTGAIPPVVKLFALSSFVGTFTGSWYFGAPDWLLAILGLAFILLAIFIATRPNR</sequence>
<dbReference type="Pfam" id="PF04304">
    <property type="entry name" value="DUF454"/>
    <property type="match status" value="1"/>
</dbReference>
<feature type="region of interest" description="Disordered" evidence="1">
    <location>
        <begin position="1"/>
        <end position="29"/>
    </location>
</feature>
<keyword evidence="2" id="KW-0472">Membrane</keyword>
<dbReference type="EMBL" id="CP063362">
    <property type="protein sequence ID" value="QRG05139.1"/>
    <property type="molecule type" value="Genomic_DNA"/>
</dbReference>
<keyword evidence="2" id="KW-0812">Transmembrane</keyword>
<keyword evidence="2" id="KW-1133">Transmembrane helix</keyword>
<feature type="transmembrane region" description="Helical" evidence="2">
    <location>
        <begin position="140"/>
        <end position="158"/>
    </location>
</feature>
<dbReference type="PANTHER" id="PTHR35813:SF1">
    <property type="entry name" value="INNER MEMBRANE PROTEIN YBAN"/>
    <property type="match status" value="1"/>
</dbReference>
<dbReference type="PANTHER" id="PTHR35813">
    <property type="entry name" value="INNER MEMBRANE PROTEIN YBAN"/>
    <property type="match status" value="1"/>
</dbReference>
<evidence type="ECO:0000256" key="1">
    <source>
        <dbReference type="SAM" id="MobiDB-lite"/>
    </source>
</evidence>
<accession>A0A974SHI3</accession>
<organism evidence="3 4">
    <name type="scientific">Xanthobacter dioxanivorans</name>
    <dbReference type="NCBI Taxonomy" id="2528964"/>
    <lineage>
        <taxon>Bacteria</taxon>
        <taxon>Pseudomonadati</taxon>
        <taxon>Pseudomonadota</taxon>
        <taxon>Alphaproteobacteria</taxon>
        <taxon>Hyphomicrobiales</taxon>
        <taxon>Xanthobacteraceae</taxon>
        <taxon>Xanthobacter</taxon>
    </lineage>
</organism>
<protein>
    <submittedName>
        <fullName evidence="3">YbaN family protein</fullName>
    </submittedName>
</protein>
<dbReference type="InterPro" id="IPR007401">
    <property type="entry name" value="DUF454"/>
</dbReference>
<evidence type="ECO:0000313" key="4">
    <source>
        <dbReference type="Proteomes" id="UP000596427"/>
    </source>
</evidence>
<feature type="transmembrane region" description="Helical" evidence="2">
    <location>
        <begin position="49"/>
        <end position="67"/>
    </location>
</feature>
<dbReference type="GO" id="GO:0005886">
    <property type="term" value="C:plasma membrane"/>
    <property type="evidence" value="ECO:0007669"/>
    <property type="project" value="TreeGrafter"/>
</dbReference>
<dbReference type="Proteomes" id="UP000596427">
    <property type="component" value="Chromosome"/>
</dbReference>
<keyword evidence="4" id="KW-1185">Reference proteome</keyword>